<reference evidence="1" key="1">
    <citation type="submission" date="2022-06" db="EMBL/GenBank/DDBJ databases">
        <title>Sneathiella actinostolidae sp. nov., isolated from a sea anemonein the Western Pacific Ocean.</title>
        <authorList>
            <person name="Wei M.J."/>
        </authorList>
    </citation>
    <scope>NUCLEOTIDE SEQUENCE</scope>
    <source>
        <strain evidence="1">PHK-P5</strain>
    </source>
</reference>
<organism evidence="1 2">
    <name type="scientific">Sneathiella marina</name>
    <dbReference type="NCBI Taxonomy" id="2950108"/>
    <lineage>
        <taxon>Bacteria</taxon>
        <taxon>Pseudomonadati</taxon>
        <taxon>Pseudomonadota</taxon>
        <taxon>Alphaproteobacteria</taxon>
        <taxon>Sneathiellales</taxon>
        <taxon>Sneathiellaceae</taxon>
        <taxon>Sneathiella</taxon>
    </lineage>
</organism>
<protein>
    <submittedName>
        <fullName evidence="1">Uncharacterized protein</fullName>
    </submittedName>
</protein>
<gene>
    <name evidence="1" type="ORF">NBZ79_11265</name>
</gene>
<dbReference type="EMBL" id="CP098747">
    <property type="protein sequence ID" value="USG59756.1"/>
    <property type="molecule type" value="Genomic_DNA"/>
</dbReference>
<keyword evidence="2" id="KW-1185">Reference proteome</keyword>
<dbReference type="RefSeq" id="WP_251932526.1">
    <property type="nucleotide sequence ID" value="NZ_CP098747.1"/>
</dbReference>
<dbReference type="Proteomes" id="UP001056291">
    <property type="component" value="Chromosome"/>
</dbReference>
<sequence length="80" mass="8722">MLLAGDTAVTYNQLMYLQFNAVLGDSEFAVHAELPDAAGAGFNTRGEGPVVKCRRKYRTAEGPAAPDRNDQIARRFSFSV</sequence>
<evidence type="ECO:0000313" key="2">
    <source>
        <dbReference type="Proteomes" id="UP001056291"/>
    </source>
</evidence>
<evidence type="ECO:0000313" key="1">
    <source>
        <dbReference type="EMBL" id="USG59756.1"/>
    </source>
</evidence>
<proteinExistence type="predicted"/>
<accession>A0ABY4W538</accession>
<name>A0ABY4W538_9PROT</name>